<evidence type="ECO:0000256" key="1">
    <source>
        <dbReference type="SAM" id="Coils"/>
    </source>
</evidence>
<evidence type="ECO:0000313" key="4">
    <source>
        <dbReference type="Proteomes" id="UP000195798"/>
    </source>
</evidence>
<evidence type="ECO:0000256" key="2">
    <source>
        <dbReference type="SAM" id="Phobius"/>
    </source>
</evidence>
<feature type="transmembrane region" description="Helical" evidence="2">
    <location>
        <begin position="6"/>
        <end position="23"/>
    </location>
</feature>
<dbReference type="EMBL" id="CP021427">
    <property type="protein sequence ID" value="ART99151.1"/>
    <property type="molecule type" value="Genomic_DNA"/>
</dbReference>
<accession>A0AB33C9P7</accession>
<keyword evidence="2" id="KW-0472">Membrane</keyword>
<keyword evidence="1" id="KW-0175">Coiled coil</keyword>
<gene>
    <name evidence="3" type="ORF">CCE30_09775</name>
</gene>
<reference evidence="3 4" key="1">
    <citation type="submission" date="2017-05" db="EMBL/GenBank/DDBJ databases">
        <authorList>
            <person name="Oh N.-S."/>
        </authorList>
    </citation>
    <scope>NUCLEOTIDE SEQUENCE [LARGE SCALE GENOMIC DNA]</scope>
    <source>
        <strain evidence="3 4">4M13</strain>
    </source>
</reference>
<keyword evidence="2" id="KW-0812">Transmembrane</keyword>
<sequence length="73" mass="8717">MHDFSSILNALISFATGYFVFRLKSDKNSHNFLKDDLNRADKELYQKSKEIERLNNKIRRLNDEIDKLKRGEQ</sequence>
<evidence type="ECO:0000313" key="3">
    <source>
        <dbReference type="EMBL" id="ART99151.1"/>
    </source>
</evidence>
<dbReference type="Proteomes" id="UP000195798">
    <property type="component" value="Chromosome"/>
</dbReference>
<dbReference type="RefSeq" id="WP_065169665.1">
    <property type="nucleotide sequence ID" value="NZ_CP021427.1"/>
</dbReference>
<proteinExistence type="predicted"/>
<organism evidence="3 4">
    <name type="scientific">Lactobacillus gasseri</name>
    <dbReference type="NCBI Taxonomy" id="1596"/>
    <lineage>
        <taxon>Bacteria</taxon>
        <taxon>Bacillati</taxon>
        <taxon>Bacillota</taxon>
        <taxon>Bacilli</taxon>
        <taxon>Lactobacillales</taxon>
        <taxon>Lactobacillaceae</taxon>
        <taxon>Lactobacillus</taxon>
    </lineage>
</organism>
<evidence type="ECO:0008006" key="5">
    <source>
        <dbReference type="Google" id="ProtNLM"/>
    </source>
</evidence>
<protein>
    <recommendedName>
        <fullName evidence="5">Holin</fullName>
    </recommendedName>
</protein>
<name>A0AB33C9P7_LACGS</name>
<feature type="coiled-coil region" evidence="1">
    <location>
        <begin position="37"/>
        <end position="71"/>
    </location>
</feature>
<dbReference type="AlphaFoldDB" id="A0AB33C9P7"/>
<keyword evidence="2" id="KW-1133">Transmembrane helix</keyword>